<reference evidence="1 2" key="1">
    <citation type="journal article" date="2010" name="J. Bacteriol.">
        <title>Genome sequences of Oceanicola granulosus HTCC2516(T) and Oceanicola batsensis HTCC2597(TDelta).</title>
        <authorList>
            <person name="Thrash J.C."/>
            <person name="Cho J.C."/>
            <person name="Vergin K.L."/>
            <person name="Giovannoni S.J."/>
        </authorList>
    </citation>
    <scope>NUCLEOTIDE SEQUENCE [LARGE SCALE GENOMIC DNA]</scope>
    <source>
        <strain evidence="2">ATCC BAA-861 / DSM 15982 / KCTC 12143 / HTCC2516</strain>
    </source>
</reference>
<comment type="caution">
    <text evidence="1">The sequence shown here is derived from an EMBL/GenBank/DDBJ whole genome shotgun (WGS) entry which is preliminary data.</text>
</comment>
<dbReference type="EMBL" id="AAOT01000007">
    <property type="protein sequence ID" value="EAR51943.1"/>
    <property type="molecule type" value="Genomic_DNA"/>
</dbReference>
<keyword evidence="2" id="KW-1185">Reference proteome</keyword>
<dbReference type="Proteomes" id="UP000003635">
    <property type="component" value="Unassembled WGS sequence"/>
</dbReference>
<accession>Q2CH68</accession>
<protein>
    <submittedName>
        <fullName evidence="1">2-keto-4-pentenoate hydratase</fullName>
    </submittedName>
</protein>
<dbReference type="PANTHER" id="PTHR30143:SF0">
    <property type="entry name" value="2-KETO-4-PENTENOATE HYDRATASE"/>
    <property type="match status" value="1"/>
</dbReference>
<evidence type="ECO:0000313" key="2">
    <source>
        <dbReference type="Proteomes" id="UP000003635"/>
    </source>
</evidence>
<dbReference type="eggNOG" id="COG3971">
    <property type="taxonomic scope" value="Bacteria"/>
</dbReference>
<evidence type="ECO:0000313" key="1">
    <source>
        <dbReference type="EMBL" id="EAR51943.1"/>
    </source>
</evidence>
<dbReference type="AlphaFoldDB" id="Q2CH68"/>
<dbReference type="HOGENOM" id="CLU_060136_5_0_5"/>
<dbReference type="GO" id="GO:0008684">
    <property type="term" value="F:2-oxopent-4-enoate hydratase activity"/>
    <property type="evidence" value="ECO:0007669"/>
    <property type="project" value="TreeGrafter"/>
</dbReference>
<dbReference type="SUPFAM" id="SSF56529">
    <property type="entry name" value="FAH"/>
    <property type="match status" value="1"/>
</dbReference>
<sequence length="244" mass="25280">MAARRTRTALRLSRNEIPTDLSDAYAVQDLTLREATPAAWKVGYVQPDRRFGLPLERFCGPTPALLQAPSHELSFDPIPGGFAAIEAEIVLRLARDFVPDEPPDGAADLRAMVDGQFAGVEIAGSPCSEILALGPLGAICDHGNSLAVGVGPPLPDAVLDAPARPEVTVAVGERSYPSGSPACLPGGPLASLAFLFANLAARGRSLPAGTWVATGALTGVHPIAPGEQATVTFSGHPPLRVRCA</sequence>
<dbReference type="InterPro" id="IPR050772">
    <property type="entry name" value="Hydratase-Decarb/MhpD_sf"/>
</dbReference>
<dbReference type="STRING" id="314256.OG2516_12999"/>
<dbReference type="GO" id="GO:0005737">
    <property type="term" value="C:cytoplasm"/>
    <property type="evidence" value="ECO:0007669"/>
    <property type="project" value="TreeGrafter"/>
</dbReference>
<proteinExistence type="predicted"/>
<dbReference type="Gene3D" id="3.90.850.10">
    <property type="entry name" value="Fumarylacetoacetase-like, C-terminal domain"/>
    <property type="match status" value="1"/>
</dbReference>
<organism evidence="1 2">
    <name type="scientific">Oceanicola granulosus (strain ATCC BAA-861 / DSM 15982 / KCTC 12143 / HTCC2516)</name>
    <dbReference type="NCBI Taxonomy" id="314256"/>
    <lineage>
        <taxon>Bacteria</taxon>
        <taxon>Pseudomonadati</taxon>
        <taxon>Pseudomonadota</taxon>
        <taxon>Alphaproteobacteria</taxon>
        <taxon>Rhodobacterales</taxon>
        <taxon>Roseobacteraceae</taxon>
        <taxon>Oceanicola</taxon>
    </lineage>
</organism>
<dbReference type="PANTHER" id="PTHR30143">
    <property type="entry name" value="ACID HYDRATASE"/>
    <property type="match status" value="1"/>
</dbReference>
<gene>
    <name evidence="1" type="ORF">OG2516_12999</name>
</gene>
<name>Q2CH68_OCEGH</name>
<dbReference type="InterPro" id="IPR036663">
    <property type="entry name" value="Fumarylacetoacetase_C_sf"/>
</dbReference>